<dbReference type="Proteomes" id="UP000326837">
    <property type="component" value="Chromosome"/>
</dbReference>
<evidence type="ECO:0008006" key="3">
    <source>
        <dbReference type="Google" id="ProtNLM"/>
    </source>
</evidence>
<dbReference type="PROSITE" id="PS51257">
    <property type="entry name" value="PROKAR_LIPOPROTEIN"/>
    <property type="match status" value="1"/>
</dbReference>
<dbReference type="RefSeq" id="WP_152100775.1">
    <property type="nucleotide sequence ID" value="NZ_AP021861.1"/>
</dbReference>
<protein>
    <recommendedName>
        <fullName evidence="3">Carboxypeptidase regulatory-like domain-containing protein</fullName>
    </recommendedName>
</protein>
<sequence>MHKLSRPLTVATLFLTVATFGCGKPAMRPGFAEAHGTVTLDGQPLAGAHVTFENEKGTSFAVADSAGNYVAEYSRTLKGAPIGKNRILISTKVATPGDDQSTMTLNPKTGEYEKTELVPAKYRKDAPIEIDVTADGAPYNFELTSK</sequence>
<dbReference type="AlphaFoldDB" id="A0A5K7XG60"/>
<name>A0A5K7XG60_9BACT</name>
<evidence type="ECO:0000313" key="2">
    <source>
        <dbReference type="Proteomes" id="UP000326837"/>
    </source>
</evidence>
<dbReference type="KEGG" id="lpav:PLANPX_4997"/>
<evidence type="ECO:0000313" key="1">
    <source>
        <dbReference type="EMBL" id="BBO35385.1"/>
    </source>
</evidence>
<gene>
    <name evidence="1" type="ORF">PLANPX_4997</name>
</gene>
<reference evidence="2" key="1">
    <citation type="submission" date="2019-10" db="EMBL/GenBank/DDBJ databases">
        <title>Lacipirellula parvula gen. nov., sp. nov., representing a lineage of planctomycetes widespread in freshwater anoxic habitats, and description of the family Lacipirellulaceae.</title>
        <authorList>
            <person name="Dedysh S.N."/>
            <person name="Kulichevskaya I.S."/>
            <person name="Beletsky A.V."/>
            <person name="Rakitin A.L."/>
            <person name="Mardanov A.V."/>
            <person name="Ivanova A.A."/>
            <person name="Saltykova V.X."/>
            <person name="Rijpstra W.I.C."/>
            <person name="Sinninghe Damste J.S."/>
            <person name="Ravin N.V."/>
        </authorList>
    </citation>
    <scope>NUCLEOTIDE SEQUENCE [LARGE SCALE GENOMIC DNA]</scope>
    <source>
        <strain evidence="2">PX69</strain>
    </source>
</reference>
<keyword evidence="2" id="KW-1185">Reference proteome</keyword>
<proteinExistence type="predicted"/>
<accession>A0A5K7XG60</accession>
<dbReference type="EMBL" id="AP021861">
    <property type="protein sequence ID" value="BBO35385.1"/>
    <property type="molecule type" value="Genomic_DNA"/>
</dbReference>
<organism evidence="1 2">
    <name type="scientific">Lacipirellula parvula</name>
    <dbReference type="NCBI Taxonomy" id="2650471"/>
    <lineage>
        <taxon>Bacteria</taxon>
        <taxon>Pseudomonadati</taxon>
        <taxon>Planctomycetota</taxon>
        <taxon>Planctomycetia</taxon>
        <taxon>Pirellulales</taxon>
        <taxon>Lacipirellulaceae</taxon>
        <taxon>Lacipirellula</taxon>
    </lineage>
</organism>